<evidence type="ECO:0000313" key="1">
    <source>
        <dbReference type="EMBL" id="KAF5188968.1"/>
    </source>
</evidence>
<protein>
    <submittedName>
        <fullName evidence="1">Uncharacterized protein</fullName>
    </submittedName>
</protein>
<gene>
    <name evidence="1" type="ORF">FRX31_021446</name>
</gene>
<dbReference type="Proteomes" id="UP000554482">
    <property type="component" value="Unassembled WGS sequence"/>
</dbReference>
<keyword evidence="2" id="KW-1185">Reference proteome</keyword>
<evidence type="ECO:0000313" key="2">
    <source>
        <dbReference type="Proteomes" id="UP000554482"/>
    </source>
</evidence>
<proteinExistence type="predicted"/>
<name>A0A7J6VWH9_THATH</name>
<comment type="caution">
    <text evidence="1">The sequence shown here is derived from an EMBL/GenBank/DDBJ whole genome shotgun (WGS) entry which is preliminary data.</text>
</comment>
<reference evidence="1 2" key="1">
    <citation type="submission" date="2020-06" db="EMBL/GenBank/DDBJ databases">
        <title>Transcriptomic and genomic resources for Thalictrum thalictroides and T. hernandezii: Facilitating candidate gene discovery in an emerging model plant lineage.</title>
        <authorList>
            <person name="Arias T."/>
            <person name="Riano-Pachon D.M."/>
            <person name="Di Stilio V.S."/>
        </authorList>
    </citation>
    <scope>NUCLEOTIDE SEQUENCE [LARGE SCALE GENOMIC DNA]</scope>
    <source>
        <strain evidence="2">cv. WT478/WT964</strain>
        <tissue evidence="1">Leaves</tissue>
    </source>
</reference>
<dbReference type="AlphaFoldDB" id="A0A7J6VWH9"/>
<organism evidence="1 2">
    <name type="scientific">Thalictrum thalictroides</name>
    <name type="common">Rue-anemone</name>
    <name type="synonym">Anemone thalictroides</name>
    <dbReference type="NCBI Taxonomy" id="46969"/>
    <lineage>
        <taxon>Eukaryota</taxon>
        <taxon>Viridiplantae</taxon>
        <taxon>Streptophyta</taxon>
        <taxon>Embryophyta</taxon>
        <taxon>Tracheophyta</taxon>
        <taxon>Spermatophyta</taxon>
        <taxon>Magnoliopsida</taxon>
        <taxon>Ranunculales</taxon>
        <taxon>Ranunculaceae</taxon>
        <taxon>Thalictroideae</taxon>
        <taxon>Thalictrum</taxon>
    </lineage>
</organism>
<dbReference type="EMBL" id="JABWDY010026114">
    <property type="protein sequence ID" value="KAF5188968.1"/>
    <property type="molecule type" value="Genomic_DNA"/>
</dbReference>
<sequence>MLITFLVLYQRVTDLLGTQTTLQSVGLCITFRLELGLESSINEQCKDKIDIITQQMVRYDNHPNKNELLVVDGIVEPDRVCSQKKVEIRGQKTPPTEQLELQLSFLLSSKFNRWTTV</sequence>
<accession>A0A7J6VWH9</accession>